<dbReference type="PANTHER" id="PTHR24321">
    <property type="entry name" value="DEHYDROGENASES, SHORT CHAIN"/>
    <property type="match status" value="1"/>
</dbReference>
<dbReference type="CDD" id="cd05233">
    <property type="entry name" value="SDR_c"/>
    <property type="match status" value="1"/>
</dbReference>
<dbReference type="RefSeq" id="WP_160363555.1">
    <property type="nucleotide sequence ID" value="NZ_JACEIB010000003.1"/>
</dbReference>
<dbReference type="Proteomes" id="UP000570166">
    <property type="component" value="Unassembled WGS sequence"/>
</dbReference>
<accession>A0A838L6G7</accession>
<protein>
    <submittedName>
        <fullName evidence="3">SDR family oxidoreductase</fullName>
    </submittedName>
</protein>
<comment type="caution">
    <text evidence="3">The sequence shown here is derived from an EMBL/GenBank/DDBJ whole genome shotgun (WGS) entry which is preliminary data.</text>
</comment>
<keyword evidence="4" id="KW-1185">Reference proteome</keyword>
<sequence length="249" mass="24993">MTVTRAILVTGGGSGIGRASAERLAREGAAVMVADRDEAGGRAVVEAIVAAGGTARFAALDVADEADVRAVVAATLDAFGRLDGAINSAGVPQAAKPVHEIEASEWGFSLGVNLTGMFYCLKHQIAAMIGNEGGGAVVAISSAAAVKGLMHSADYCAGKAGILGLVRGAAVDYAERGIRVNALLPGASDTPLARRSSAANPALKGTIRVPMMRMSSPDEIAAAAVWLVSPDSSYVTGAQICVDGGMTIA</sequence>
<reference evidence="3 4" key="1">
    <citation type="submission" date="2020-07" db="EMBL/GenBank/DDBJ databases">
        <authorList>
            <person name="Sun Q."/>
        </authorList>
    </citation>
    <scope>NUCLEOTIDE SEQUENCE [LARGE SCALE GENOMIC DNA]</scope>
    <source>
        <strain evidence="3 4">CGMCC 1.13654</strain>
    </source>
</reference>
<comment type="similarity">
    <text evidence="1">Belongs to the short-chain dehydrogenases/reductases (SDR) family.</text>
</comment>
<evidence type="ECO:0000256" key="1">
    <source>
        <dbReference type="ARBA" id="ARBA00006484"/>
    </source>
</evidence>
<dbReference type="SUPFAM" id="SSF51735">
    <property type="entry name" value="NAD(P)-binding Rossmann-fold domains"/>
    <property type="match status" value="1"/>
</dbReference>
<dbReference type="GO" id="GO:0016491">
    <property type="term" value="F:oxidoreductase activity"/>
    <property type="evidence" value="ECO:0007669"/>
    <property type="project" value="UniProtKB-KW"/>
</dbReference>
<dbReference type="FunFam" id="3.40.50.720:FF:000084">
    <property type="entry name" value="Short-chain dehydrogenase reductase"/>
    <property type="match status" value="1"/>
</dbReference>
<dbReference type="InterPro" id="IPR020904">
    <property type="entry name" value="Sc_DH/Rdtase_CS"/>
</dbReference>
<dbReference type="AlphaFoldDB" id="A0A838L6G7"/>
<dbReference type="Pfam" id="PF13561">
    <property type="entry name" value="adh_short_C2"/>
    <property type="match status" value="1"/>
</dbReference>
<dbReference type="PANTHER" id="PTHR24321:SF8">
    <property type="entry name" value="ESTRADIOL 17-BETA-DEHYDROGENASE 8-RELATED"/>
    <property type="match status" value="1"/>
</dbReference>
<organism evidence="3 4">
    <name type="scientific">Sphingomonas chungangi</name>
    <dbReference type="NCBI Taxonomy" id="2683589"/>
    <lineage>
        <taxon>Bacteria</taxon>
        <taxon>Pseudomonadati</taxon>
        <taxon>Pseudomonadota</taxon>
        <taxon>Alphaproteobacteria</taxon>
        <taxon>Sphingomonadales</taxon>
        <taxon>Sphingomonadaceae</taxon>
        <taxon>Sphingomonas</taxon>
    </lineage>
</organism>
<dbReference type="PRINTS" id="PR00080">
    <property type="entry name" value="SDRFAMILY"/>
</dbReference>
<evidence type="ECO:0000256" key="2">
    <source>
        <dbReference type="ARBA" id="ARBA00023002"/>
    </source>
</evidence>
<dbReference type="InterPro" id="IPR036291">
    <property type="entry name" value="NAD(P)-bd_dom_sf"/>
</dbReference>
<dbReference type="Gene3D" id="3.40.50.720">
    <property type="entry name" value="NAD(P)-binding Rossmann-like Domain"/>
    <property type="match status" value="1"/>
</dbReference>
<evidence type="ECO:0000313" key="3">
    <source>
        <dbReference type="EMBL" id="MBA2933756.1"/>
    </source>
</evidence>
<name>A0A838L6G7_9SPHN</name>
<dbReference type="InterPro" id="IPR002347">
    <property type="entry name" value="SDR_fam"/>
</dbReference>
<proteinExistence type="inferred from homology"/>
<dbReference type="EMBL" id="JACEIB010000003">
    <property type="protein sequence ID" value="MBA2933756.1"/>
    <property type="molecule type" value="Genomic_DNA"/>
</dbReference>
<dbReference type="PRINTS" id="PR00081">
    <property type="entry name" value="GDHRDH"/>
</dbReference>
<evidence type="ECO:0000313" key="4">
    <source>
        <dbReference type="Proteomes" id="UP000570166"/>
    </source>
</evidence>
<gene>
    <name evidence="3" type="ORF">HZF05_06545</name>
</gene>
<keyword evidence="2" id="KW-0560">Oxidoreductase</keyword>
<dbReference type="PROSITE" id="PS00061">
    <property type="entry name" value="ADH_SHORT"/>
    <property type="match status" value="1"/>
</dbReference>